<dbReference type="Proteomes" id="UP000814128">
    <property type="component" value="Unassembled WGS sequence"/>
</dbReference>
<comment type="caution">
    <text evidence="1">The sequence shown here is derived from an EMBL/GenBank/DDBJ whole genome shotgun (WGS) entry which is preliminary data.</text>
</comment>
<reference evidence="1" key="2">
    <citation type="journal article" date="2022" name="New Phytol.">
        <title>Evolutionary transition to the ectomycorrhizal habit in the genomes of a hyperdiverse lineage of mushroom-forming fungi.</title>
        <authorList>
            <person name="Looney B."/>
            <person name="Miyauchi S."/>
            <person name="Morin E."/>
            <person name="Drula E."/>
            <person name="Courty P.E."/>
            <person name="Kohler A."/>
            <person name="Kuo A."/>
            <person name="LaButti K."/>
            <person name="Pangilinan J."/>
            <person name="Lipzen A."/>
            <person name="Riley R."/>
            <person name="Andreopoulos W."/>
            <person name="He G."/>
            <person name="Johnson J."/>
            <person name="Nolan M."/>
            <person name="Tritt A."/>
            <person name="Barry K.W."/>
            <person name="Grigoriev I.V."/>
            <person name="Nagy L.G."/>
            <person name="Hibbett D."/>
            <person name="Henrissat B."/>
            <person name="Matheny P.B."/>
            <person name="Labbe J."/>
            <person name="Martin F.M."/>
        </authorList>
    </citation>
    <scope>NUCLEOTIDE SEQUENCE</scope>
    <source>
        <strain evidence="1">EC-137</strain>
    </source>
</reference>
<evidence type="ECO:0000313" key="1">
    <source>
        <dbReference type="EMBL" id="KAI0034571.1"/>
    </source>
</evidence>
<name>A0ACB8QRR2_9AGAM</name>
<evidence type="ECO:0000313" key="2">
    <source>
        <dbReference type="Proteomes" id="UP000814128"/>
    </source>
</evidence>
<dbReference type="EMBL" id="MU273498">
    <property type="protein sequence ID" value="KAI0034571.1"/>
    <property type="molecule type" value="Genomic_DNA"/>
</dbReference>
<gene>
    <name evidence="1" type="ORF">K488DRAFT_45164</name>
</gene>
<accession>A0ACB8QRR2</accession>
<proteinExistence type="predicted"/>
<keyword evidence="2" id="KW-1185">Reference proteome</keyword>
<reference evidence="1" key="1">
    <citation type="submission" date="2021-02" db="EMBL/GenBank/DDBJ databases">
        <authorList>
            <consortium name="DOE Joint Genome Institute"/>
            <person name="Ahrendt S."/>
            <person name="Looney B.P."/>
            <person name="Miyauchi S."/>
            <person name="Morin E."/>
            <person name="Drula E."/>
            <person name="Courty P.E."/>
            <person name="Chicoki N."/>
            <person name="Fauchery L."/>
            <person name="Kohler A."/>
            <person name="Kuo A."/>
            <person name="Labutti K."/>
            <person name="Pangilinan J."/>
            <person name="Lipzen A."/>
            <person name="Riley R."/>
            <person name="Andreopoulos W."/>
            <person name="He G."/>
            <person name="Johnson J."/>
            <person name="Barry K.W."/>
            <person name="Grigoriev I.V."/>
            <person name="Nagy L."/>
            <person name="Hibbett D."/>
            <person name="Henrissat B."/>
            <person name="Matheny P.B."/>
            <person name="Labbe J."/>
            <person name="Martin F."/>
        </authorList>
    </citation>
    <scope>NUCLEOTIDE SEQUENCE</scope>
    <source>
        <strain evidence="1">EC-137</strain>
    </source>
</reference>
<organism evidence="1 2">
    <name type="scientific">Vararia minispora EC-137</name>
    <dbReference type="NCBI Taxonomy" id="1314806"/>
    <lineage>
        <taxon>Eukaryota</taxon>
        <taxon>Fungi</taxon>
        <taxon>Dikarya</taxon>
        <taxon>Basidiomycota</taxon>
        <taxon>Agaricomycotina</taxon>
        <taxon>Agaricomycetes</taxon>
        <taxon>Russulales</taxon>
        <taxon>Lachnocladiaceae</taxon>
        <taxon>Vararia</taxon>
    </lineage>
</organism>
<sequence length="646" mass="70518">MSVINEKFPIDIGQYKKVKLDASRSQLSDVERTTLKANIQLLRDIIVLFTATGAARGVSGHTGGAYDTIPEVCLMLGLIEGSPKYYPVLFDEAGHRVATQYLLSALEGHLPVEHLLQYRAANSKLPGHPELGLTPGVKFSSGRLGHMWPLVNGVSLANKDKVVFCLGSDGSQQEGNDAEAARLAVAQKLNVKLFIDDNDVTIAGHPSEYLKGYDITKTLEGHGLKVITVDGEDIDALWAGVYEIINYDGPAAIISKRKMAPGVPDIEGSPHGHDVIPVKSALSYFKHRNYPESTYKIIENIYTSIKPGTVPYLYVGSSKEVGANRVVFGEAVNLVLDGLSKEEAAKKVMVIDSDLEGSTGLKVIHQKHPEVFVPSGIMERGNFSAAAGFGFEADKFGVFSTFSAFLEMVISEVTMARLNNCNVLCHFSHSGVDEMADNTCHFGVNSFFADNSLSDLQSYLYFPADPAQMVAIIKKVFFQRGIRFVFSTRAKVPWILKEDGSRYYDNDYEFAPGKDEVIIEGKAGYVVAYGDMLYRSYDAVLRCRQEGLDVGLINKPTLNIVDEQAIIKVGSSPFVLVVESMNEKTALGSKFGTWLLERGLAPKYGYMGTKKEGCGGLAEQIFFQGLDPQSIIVKIKQLAQSAGVSA</sequence>
<protein>
    <submittedName>
        <fullName evidence="1">Transketolase</fullName>
    </submittedName>
</protein>